<feature type="domain" description="Helicase ATP-binding" evidence="1">
    <location>
        <begin position="451"/>
        <end position="729"/>
    </location>
</feature>
<sequence>MTTFDICLSKTCWCDVPSASMRESLSKGIAQNIFSVESSQSKMFVNIVGAKGYSFCPSTFTNEHLSKDTFKQTQLFALSFNNLSSSNKKQDSGFSFADIKQRARQYNLPIFFAYDIFSSLSWESAHQMFCIVFLNEVSIYSLREAEVIQKALLTIFPEADKKYNGIIDLHFGGNKVLYFDEKMPTINPDMVLMNMSLYLKNRYGATNYKRKIVSFAEGTGIVLDGRKLPVVSLAEELRTNTDLKMEKYYDENPGRIPHHKNDKNSPKPIIYNNRDFGEKLLRLNYVINFQEDVEQEETQQSMTVRKYHIHQPYRSSVIKSIGFSCELYHEFESNDNRRCLSNKELFGLATNLALVESGEKIFKDILKSKFSDRDNGLTFSNWDYYFYYIKRRNPYPCSSFCPYHRTCTHGQNILSTCSIRPHQIERVSNNEEQLVSLDEASEDFKKKFNRAVESSEKAWHVIKSQTALGKTQTVLQLLKEHPEMKVLIVVPTNKLKREIAERAKAMGIHLDVSPSLHEIGDLLPVEVWDNIETLLDSGKSPIPRIIKAIKKEKKCDAKILKQYLSERDKFYGSTGCAITTHRRLSSVDLQKYDLVIIDEDYIFSTVLADRITVSLSELKRLKKKLPTRDSLCAKIKKILKKSEFYGLFTVNKIAFDKSYADIDTEINIQALCEGTHFCCREEDGGGCNSIVFTKKTNLPDGVKYIMLSATANEDVCKYCFGDENVRFYDCKKAMLTGTLYQYYERPMSRAYLDGHPKVMEHIKKWTGCEHTITFKKYADYCTDDMYYGNCVGCDVLKGQDIDVIGTPHQPDWIYKLFAFMLGFDTDADLNPCAIVTYNGYRFRFSTFDDEILRTIQFYIIETDLEQAVGRARLLRCDATVKLFSNFPLRQAILMESEYDQKEYT</sequence>
<dbReference type="PROSITE" id="PS51192">
    <property type="entry name" value="HELICASE_ATP_BIND_1"/>
    <property type="match status" value="1"/>
</dbReference>
<dbReference type="InterPro" id="IPR014001">
    <property type="entry name" value="Helicase_ATP-bd"/>
</dbReference>
<accession>A0A2K4ZLH9</accession>
<organism evidence="2 3">
    <name type="scientific">Acetatifactor muris</name>
    <dbReference type="NCBI Taxonomy" id="879566"/>
    <lineage>
        <taxon>Bacteria</taxon>
        <taxon>Bacillati</taxon>
        <taxon>Bacillota</taxon>
        <taxon>Clostridia</taxon>
        <taxon>Lachnospirales</taxon>
        <taxon>Lachnospiraceae</taxon>
        <taxon>Acetatifactor</taxon>
    </lineage>
</organism>
<dbReference type="InterPro" id="IPR027417">
    <property type="entry name" value="P-loop_NTPase"/>
</dbReference>
<keyword evidence="3" id="KW-1185">Reference proteome</keyword>
<name>A0A2K4ZLH9_9FIRM</name>
<protein>
    <recommendedName>
        <fullName evidence="1">Helicase ATP-binding domain-containing protein</fullName>
    </recommendedName>
</protein>
<evidence type="ECO:0000313" key="3">
    <source>
        <dbReference type="Proteomes" id="UP000236311"/>
    </source>
</evidence>
<dbReference type="Proteomes" id="UP000236311">
    <property type="component" value="Unassembled WGS sequence"/>
</dbReference>
<dbReference type="Gene3D" id="3.40.50.300">
    <property type="entry name" value="P-loop containing nucleotide triphosphate hydrolases"/>
    <property type="match status" value="1"/>
</dbReference>
<reference evidence="2 3" key="1">
    <citation type="submission" date="2018-01" db="EMBL/GenBank/DDBJ databases">
        <authorList>
            <person name="Gaut B.S."/>
            <person name="Morton B.R."/>
            <person name="Clegg M.T."/>
            <person name="Duvall M.R."/>
        </authorList>
    </citation>
    <scope>NUCLEOTIDE SEQUENCE [LARGE SCALE GENOMIC DNA]</scope>
    <source>
        <strain evidence="2">GP69</strain>
    </source>
</reference>
<dbReference type="AlphaFoldDB" id="A0A2K4ZLH9"/>
<dbReference type="EMBL" id="OFSM01000023">
    <property type="protein sequence ID" value="SOY31252.1"/>
    <property type="molecule type" value="Genomic_DNA"/>
</dbReference>
<evidence type="ECO:0000259" key="1">
    <source>
        <dbReference type="PROSITE" id="PS51192"/>
    </source>
</evidence>
<evidence type="ECO:0000313" key="2">
    <source>
        <dbReference type="EMBL" id="SOY31252.1"/>
    </source>
</evidence>
<dbReference type="OrthoDB" id="581132at2"/>
<proteinExistence type="predicted"/>
<gene>
    <name evidence="2" type="ORF">AMURIS_03988</name>
</gene>
<dbReference type="RefSeq" id="WP_103241254.1">
    <property type="nucleotide sequence ID" value="NZ_JANJZD010000021.1"/>
</dbReference>
<dbReference type="SUPFAM" id="SSF52540">
    <property type="entry name" value="P-loop containing nucleoside triphosphate hydrolases"/>
    <property type="match status" value="1"/>
</dbReference>